<protein>
    <submittedName>
        <fullName evidence="1">Uncharacterized protein</fullName>
    </submittedName>
</protein>
<evidence type="ECO:0000313" key="2">
    <source>
        <dbReference type="Proteomes" id="UP001157502"/>
    </source>
</evidence>
<keyword evidence="2" id="KW-1185">Reference proteome</keyword>
<reference evidence="1" key="1">
    <citation type="submission" date="2021-05" db="EMBL/GenBank/DDBJ databases">
        <authorList>
            <person name="Pan Q."/>
            <person name="Jouanno E."/>
            <person name="Zahm M."/>
            <person name="Klopp C."/>
            <person name="Cabau C."/>
            <person name="Louis A."/>
            <person name="Berthelot C."/>
            <person name="Parey E."/>
            <person name="Roest Crollius H."/>
            <person name="Montfort J."/>
            <person name="Robinson-Rechavi M."/>
            <person name="Bouchez O."/>
            <person name="Lampietro C."/>
            <person name="Lopez Roques C."/>
            <person name="Donnadieu C."/>
            <person name="Postlethwait J."/>
            <person name="Bobe J."/>
            <person name="Dillon D."/>
            <person name="Chandos A."/>
            <person name="von Hippel F."/>
            <person name="Guiguen Y."/>
        </authorList>
    </citation>
    <scope>NUCLEOTIDE SEQUENCE</scope>
    <source>
        <strain evidence="1">YG-Jan2019</strain>
    </source>
</reference>
<name>A0ACC2F9X8_DALPE</name>
<dbReference type="EMBL" id="CM055758">
    <property type="protein sequence ID" value="KAJ7988124.1"/>
    <property type="molecule type" value="Genomic_DNA"/>
</dbReference>
<accession>A0ACC2F9X8</accession>
<gene>
    <name evidence="1" type="ORF">DPEC_G00320370</name>
</gene>
<sequence>MRTPRVFCCAVAWHLLLCVHSLPVPEGSPSNRYKSAAGWPQKNHHYGLKKRSRFGYGQDTSKDPMRPSDVAHPDAVLPGNGSELVWNRPRCGVPDYPTQKHGGFSDRHPTKGATFGGKQRSKRFVLFGGRWDKTDLTYKIMRFPWQLSKEKVRRILQEALRVWSDVTPLTFSEVMSGRADISIDFTRYWHGDNLPFDGPGGILAHAFFPKTHRAGDIHFDYDERWTVGNSMGTDLLQVAAHEFGHVLGLQHSLVEGAIMSPFYSFSYPLELSDDDKQGIQYLYGPPLKAPPVVTETNEIEMIVPDPCRTDFDAVSMIRGELFFFKSRYVWRIRDGRLQAGYPALATRHWRGIPDNIDAAYEDKTGNSWFFQGASRSLVSGSLVNSSKSRDLGVQRQATHQVEVYMICQIPGKERIHPEQLTIAPATVLGVPTRDRYWVFDAERRITGPDSVHRLGLHVSDIQAALMWGEDNAQKTYLFKSGTYWRFSPLENRVDTAHPRSMQDWRGIPMDIDAAFQDRYGYAHFLNGRRYWKFDPVEVKVLEGYPRYIGMDFFGCPASYYQ</sequence>
<comment type="caution">
    <text evidence="1">The sequence shown here is derived from an EMBL/GenBank/DDBJ whole genome shotgun (WGS) entry which is preliminary data.</text>
</comment>
<evidence type="ECO:0000313" key="1">
    <source>
        <dbReference type="EMBL" id="KAJ7988124.1"/>
    </source>
</evidence>
<proteinExistence type="predicted"/>
<organism evidence="1 2">
    <name type="scientific">Dallia pectoralis</name>
    <name type="common">Alaska blackfish</name>
    <dbReference type="NCBI Taxonomy" id="75939"/>
    <lineage>
        <taxon>Eukaryota</taxon>
        <taxon>Metazoa</taxon>
        <taxon>Chordata</taxon>
        <taxon>Craniata</taxon>
        <taxon>Vertebrata</taxon>
        <taxon>Euteleostomi</taxon>
        <taxon>Actinopterygii</taxon>
        <taxon>Neopterygii</taxon>
        <taxon>Teleostei</taxon>
        <taxon>Protacanthopterygii</taxon>
        <taxon>Esociformes</taxon>
        <taxon>Umbridae</taxon>
        <taxon>Dallia</taxon>
    </lineage>
</organism>
<dbReference type="Proteomes" id="UP001157502">
    <property type="component" value="Chromosome 31"/>
</dbReference>